<evidence type="ECO:0000313" key="2">
    <source>
        <dbReference type="EMBL" id="MDQ6597115.1"/>
    </source>
</evidence>
<dbReference type="InterPro" id="IPR002938">
    <property type="entry name" value="FAD-bd"/>
</dbReference>
<name>A0A4R5VYR1_9BACI</name>
<organism evidence="3 4">
    <name type="scientific">Bacillus salipaludis</name>
    <dbReference type="NCBI Taxonomy" id="2547811"/>
    <lineage>
        <taxon>Bacteria</taxon>
        <taxon>Bacillati</taxon>
        <taxon>Bacillota</taxon>
        <taxon>Bacilli</taxon>
        <taxon>Bacillales</taxon>
        <taxon>Bacillaceae</taxon>
        <taxon>Bacillus</taxon>
    </lineage>
</organism>
<evidence type="ECO:0000313" key="4">
    <source>
        <dbReference type="Proteomes" id="UP000295132"/>
    </source>
</evidence>
<dbReference type="PRINTS" id="PR00420">
    <property type="entry name" value="RNGMNOXGNASE"/>
</dbReference>
<sequence length="411" mass="46841">MNKNYDVIITGARCAGAALAIQLAEAGFQVLLVDRTTFPSDTLSTNTFFNNTTVILREMGVLEQLLETNVTPVRRIKFQFEDTVIEGPIPVVDDEDTAYCIRRTHLDHILLNQAKSYKNIKVIEGFRVTDVIYDENTVAGVKGEDRSKKVQEYRARLVVGADGRNSKIRKLVKSQLKISSPSKIAIYFGYFSGIHHDSVPKFEVYKKKDKMAIFFPTNDDLYVVVANFPVENKTLVDNFKEDSESSFRQFIDNYFLNTTLSYRLKDSKLTEPIKGLIGYDNYWYQGMGAGWALVGDAICFKDPAMAQGIHDAIRGAQILADILIKNNNWQTNEWEPLAEKYQKSMEKEFIVRFYMGCELSKNEIITEQQDAINKIISTHPSAIEKFLGIYNYANEPADFEKELQRIIGTFS</sequence>
<dbReference type="GO" id="GO:0016491">
    <property type="term" value="F:oxidoreductase activity"/>
    <property type="evidence" value="ECO:0007669"/>
    <property type="project" value="UniProtKB-KW"/>
</dbReference>
<dbReference type="Proteomes" id="UP001178888">
    <property type="component" value="Unassembled WGS sequence"/>
</dbReference>
<dbReference type="EMBL" id="SMYO01000001">
    <property type="protein sequence ID" value="TDK64688.1"/>
    <property type="molecule type" value="Genomic_DNA"/>
</dbReference>
<dbReference type="Proteomes" id="UP000295132">
    <property type="component" value="Unassembled WGS sequence"/>
</dbReference>
<evidence type="ECO:0000313" key="5">
    <source>
        <dbReference type="Proteomes" id="UP001178888"/>
    </source>
</evidence>
<dbReference type="InterPro" id="IPR036188">
    <property type="entry name" value="FAD/NAD-bd_sf"/>
</dbReference>
<dbReference type="GO" id="GO:0071949">
    <property type="term" value="F:FAD binding"/>
    <property type="evidence" value="ECO:0007669"/>
    <property type="project" value="InterPro"/>
</dbReference>
<evidence type="ECO:0000313" key="3">
    <source>
        <dbReference type="EMBL" id="TDK64688.1"/>
    </source>
</evidence>
<comment type="caution">
    <text evidence="3">The sequence shown here is derived from an EMBL/GenBank/DDBJ whole genome shotgun (WGS) entry which is preliminary data.</text>
</comment>
<dbReference type="InterPro" id="IPR050407">
    <property type="entry name" value="Geranylgeranyl_reductase"/>
</dbReference>
<dbReference type="Gene3D" id="3.50.50.60">
    <property type="entry name" value="FAD/NAD(P)-binding domain"/>
    <property type="match status" value="1"/>
</dbReference>
<dbReference type="SUPFAM" id="SSF51905">
    <property type="entry name" value="FAD/NAD(P)-binding domain"/>
    <property type="match status" value="1"/>
</dbReference>
<dbReference type="EC" id="1.-.-.-" evidence="2"/>
<dbReference type="AlphaFoldDB" id="A0A4R5VYR1"/>
<feature type="domain" description="FAD-binding" evidence="1">
    <location>
        <begin position="5"/>
        <end position="325"/>
    </location>
</feature>
<dbReference type="PANTHER" id="PTHR42685:SF22">
    <property type="entry name" value="CONDITIONED MEDIUM FACTOR RECEPTOR 1"/>
    <property type="match status" value="1"/>
</dbReference>
<gene>
    <name evidence="3" type="ORF">E2K98_00095</name>
    <name evidence="2" type="ORF">RCG21_12250</name>
</gene>
<keyword evidence="5" id="KW-1185">Reference proteome</keyword>
<dbReference type="PANTHER" id="PTHR42685">
    <property type="entry name" value="GERANYLGERANYL DIPHOSPHATE REDUCTASE"/>
    <property type="match status" value="1"/>
</dbReference>
<dbReference type="EMBL" id="JAVGVR010000001">
    <property type="protein sequence ID" value="MDQ6597115.1"/>
    <property type="molecule type" value="Genomic_DNA"/>
</dbReference>
<proteinExistence type="predicted"/>
<reference evidence="2" key="2">
    <citation type="submission" date="2023-08" db="EMBL/GenBank/DDBJ databases">
        <title>Nitrogen cycling bacteria in agricultural field soils.</title>
        <authorList>
            <person name="Jang J."/>
        </authorList>
    </citation>
    <scope>NUCLEOTIDE SEQUENCE</scope>
    <source>
        <strain evidence="2">PS3-36</strain>
    </source>
</reference>
<dbReference type="RefSeq" id="WP_133332323.1">
    <property type="nucleotide sequence ID" value="NZ_JAVGVR010000001.1"/>
</dbReference>
<protein>
    <submittedName>
        <fullName evidence="3">NAD(P)/FAD-dependent oxidoreductase</fullName>
        <ecNumber evidence="2">1.-.-.-</ecNumber>
    </submittedName>
</protein>
<reference evidence="3 4" key="1">
    <citation type="submission" date="2019-03" db="EMBL/GenBank/DDBJ databases">
        <title>Bacillus niacini sp. nov. a Nicotinate-Metabolizing Mesophile Isolated from Soil.</title>
        <authorList>
            <person name="Zhang G."/>
        </authorList>
    </citation>
    <scope>NUCLEOTIDE SEQUENCE [LARGE SCALE GENOMIC DNA]</scope>
    <source>
        <strain evidence="3 4">WN066</strain>
    </source>
</reference>
<dbReference type="Pfam" id="PF01494">
    <property type="entry name" value="FAD_binding_3"/>
    <property type="match status" value="1"/>
</dbReference>
<accession>A0A4R5VYR1</accession>
<keyword evidence="2" id="KW-0560">Oxidoreductase</keyword>
<evidence type="ECO:0000259" key="1">
    <source>
        <dbReference type="Pfam" id="PF01494"/>
    </source>
</evidence>